<dbReference type="PANTHER" id="PTHR43316">
    <property type="entry name" value="HYDROLASE, HALOACID DELAHOGENASE-RELATED"/>
    <property type="match status" value="1"/>
</dbReference>
<comment type="similarity">
    <text evidence="1">Belongs to the HAD-like hydrolase superfamily. S-2-haloalkanoic acid dehalogenase family.</text>
</comment>
<accession>A0A2P6MIC9</accession>
<dbReference type="InterPro" id="IPR006328">
    <property type="entry name" value="2-HAD"/>
</dbReference>
<keyword evidence="2" id="KW-0378">Hydrolase</keyword>
<dbReference type="Proteomes" id="UP000243650">
    <property type="component" value="Unassembled WGS sequence"/>
</dbReference>
<comment type="caution">
    <text evidence="3">The sequence shown here is derived from an EMBL/GenBank/DDBJ whole genome shotgun (WGS) entry which is preliminary data.</text>
</comment>
<dbReference type="NCBIfam" id="TIGR01428">
    <property type="entry name" value="HAD_type_II"/>
    <property type="match status" value="1"/>
</dbReference>
<dbReference type="CDD" id="cd02588">
    <property type="entry name" value="HAD_L2-DEX"/>
    <property type="match status" value="1"/>
</dbReference>
<dbReference type="PANTHER" id="PTHR43316:SF3">
    <property type="entry name" value="HALOACID DEHALOGENASE, TYPE II (AFU_ORTHOLOGUE AFUA_2G07750)-RELATED"/>
    <property type="match status" value="1"/>
</dbReference>
<organism evidence="3 4">
    <name type="scientific">Alkalicoccus urumqiensis</name>
    <name type="common">Bacillus urumqiensis</name>
    <dbReference type="NCBI Taxonomy" id="1548213"/>
    <lineage>
        <taxon>Bacteria</taxon>
        <taxon>Bacillati</taxon>
        <taxon>Bacillota</taxon>
        <taxon>Bacilli</taxon>
        <taxon>Bacillales</taxon>
        <taxon>Bacillaceae</taxon>
        <taxon>Alkalicoccus</taxon>
    </lineage>
</organism>
<dbReference type="OrthoDB" id="264363at2"/>
<keyword evidence="4" id="KW-1185">Reference proteome</keyword>
<reference evidence="3 4" key="1">
    <citation type="submission" date="2018-03" db="EMBL/GenBank/DDBJ databases">
        <title>Bacillus urumqiensis sp. nov., a moderately haloalkaliphilic bacterium isolated from a salt lake.</title>
        <authorList>
            <person name="Zhao B."/>
            <person name="Liao Z."/>
        </authorList>
    </citation>
    <scope>NUCLEOTIDE SEQUENCE [LARGE SCALE GENOMIC DNA]</scope>
    <source>
        <strain evidence="3 4">BZ-SZ-XJ18</strain>
    </source>
</reference>
<dbReference type="InterPro" id="IPR006439">
    <property type="entry name" value="HAD-SF_hydro_IA"/>
</dbReference>
<dbReference type="Gene3D" id="3.40.50.1000">
    <property type="entry name" value="HAD superfamily/HAD-like"/>
    <property type="match status" value="1"/>
</dbReference>
<evidence type="ECO:0000313" key="3">
    <source>
        <dbReference type="EMBL" id="PRO66042.1"/>
    </source>
</evidence>
<dbReference type="SFLD" id="SFLDS00003">
    <property type="entry name" value="Haloacid_Dehalogenase"/>
    <property type="match status" value="1"/>
</dbReference>
<protein>
    <submittedName>
        <fullName evidence="3">Haloacid dehalogenase type II</fullName>
    </submittedName>
</protein>
<dbReference type="PRINTS" id="PR00413">
    <property type="entry name" value="HADHALOGNASE"/>
</dbReference>
<dbReference type="EMBL" id="PVNS01000005">
    <property type="protein sequence ID" value="PRO66042.1"/>
    <property type="molecule type" value="Genomic_DNA"/>
</dbReference>
<evidence type="ECO:0000313" key="4">
    <source>
        <dbReference type="Proteomes" id="UP000243650"/>
    </source>
</evidence>
<dbReference type="GO" id="GO:0019120">
    <property type="term" value="F:hydrolase activity, acting on acid halide bonds, in C-halide compounds"/>
    <property type="evidence" value="ECO:0007669"/>
    <property type="project" value="InterPro"/>
</dbReference>
<gene>
    <name evidence="3" type="ORF">C6I21_06995</name>
</gene>
<dbReference type="SFLD" id="SFLDG01129">
    <property type="entry name" value="C1.5:_HAD__Beta-PGM__Phosphata"/>
    <property type="match status" value="1"/>
</dbReference>
<dbReference type="InterPro" id="IPR023214">
    <property type="entry name" value="HAD_sf"/>
</dbReference>
<evidence type="ECO:0000256" key="2">
    <source>
        <dbReference type="ARBA" id="ARBA00022801"/>
    </source>
</evidence>
<dbReference type="InterPro" id="IPR023198">
    <property type="entry name" value="PGP-like_dom2"/>
</dbReference>
<name>A0A2P6MIC9_ALKUR</name>
<dbReference type="InterPro" id="IPR051540">
    <property type="entry name" value="S-2-haloacid_dehalogenase"/>
</dbReference>
<dbReference type="SUPFAM" id="SSF56784">
    <property type="entry name" value="HAD-like"/>
    <property type="match status" value="1"/>
</dbReference>
<proteinExistence type="inferred from homology"/>
<sequence>MYSAIIYDAYGTLYDVTSTNKTLREISPENAADIGALWRKKQLEYAFLRQKTGTYEPFSRVTRDALLYASTVYGEPFSEEELARCMAAYEKLDLFPESVDVLKKQTHTKNVILSNGSPDMLHPLIDGSDAAPYLNDVWSIDAVKQYKPAPAAYHLALSRLQLPRTDILFISSNPWDIIGSKSFGFDTLWINRGGIPFESGHVLPDYTAGSLTGLLDVQPPQ</sequence>
<dbReference type="Gene3D" id="1.10.150.240">
    <property type="entry name" value="Putative phosphatase, domain 2"/>
    <property type="match status" value="1"/>
</dbReference>
<dbReference type="RefSeq" id="WP_105958726.1">
    <property type="nucleotide sequence ID" value="NZ_PVNS01000005.1"/>
</dbReference>
<dbReference type="InterPro" id="IPR036412">
    <property type="entry name" value="HAD-like_sf"/>
</dbReference>
<dbReference type="Pfam" id="PF00702">
    <property type="entry name" value="Hydrolase"/>
    <property type="match status" value="1"/>
</dbReference>
<dbReference type="NCBIfam" id="TIGR01493">
    <property type="entry name" value="HAD-SF-IA-v2"/>
    <property type="match status" value="1"/>
</dbReference>
<evidence type="ECO:0000256" key="1">
    <source>
        <dbReference type="ARBA" id="ARBA00008106"/>
    </source>
</evidence>
<dbReference type="AlphaFoldDB" id="A0A2P6MIC9"/>